<dbReference type="AlphaFoldDB" id="A0A4V2PBJ4"/>
<keyword evidence="2" id="KW-0812">Transmembrane</keyword>
<dbReference type="InterPro" id="IPR052336">
    <property type="entry name" value="MlaD_Phospholipid_Transporter"/>
</dbReference>
<evidence type="ECO:0000313" key="5">
    <source>
        <dbReference type="Proteomes" id="UP000294856"/>
    </source>
</evidence>
<dbReference type="Pfam" id="PF02470">
    <property type="entry name" value="MlaD"/>
    <property type="match status" value="1"/>
</dbReference>
<dbReference type="PANTHER" id="PTHR33371:SF16">
    <property type="entry name" value="MCE-FAMILY PROTEIN MCE3F"/>
    <property type="match status" value="1"/>
</dbReference>
<comment type="caution">
    <text evidence="4">The sequence shown here is derived from an EMBL/GenBank/DDBJ whole genome shotgun (WGS) entry which is preliminary data.</text>
</comment>
<dbReference type="STRING" id="1210063.GCA_001612665_01349"/>
<evidence type="ECO:0000259" key="3">
    <source>
        <dbReference type="Pfam" id="PF02470"/>
    </source>
</evidence>
<evidence type="ECO:0000256" key="2">
    <source>
        <dbReference type="SAM" id="Phobius"/>
    </source>
</evidence>
<keyword evidence="5" id="KW-1185">Reference proteome</keyword>
<gene>
    <name evidence="4" type="ORF">DFR71_3691</name>
</gene>
<keyword evidence="2" id="KW-1133">Transmembrane helix</keyword>
<dbReference type="PANTHER" id="PTHR33371">
    <property type="entry name" value="INTERMEMBRANE PHOSPHOLIPID TRANSPORT SYSTEM BINDING PROTEIN MLAD-RELATED"/>
    <property type="match status" value="1"/>
</dbReference>
<keyword evidence="2" id="KW-0472">Membrane</keyword>
<evidence type="ECO:0000313" key="4">
    <source>
        <dbReference type="EMBL" id="TCJ97645.1"/>
    </source>
</evidence>
<organism evidence="4 5">
    <name type="scientific">Nocardia alba</name>
    <dbReference type="NCBI Taxonomy" id="225051"/>
    <lineage>
        <taxon>Bacteria</taxon>
        <taxon>Bacillati</taxon>
        <taxon>Actinomycetota</taxon>
        <taxon>Actinomycetes</taxon>
        <taxon>Mycobacteriales</taxon>
        <taxon>Nocardiaceae</taxon>
        <taxon>Nocardia</taxon>
    </lineage>
</organism>
<proteinExistence type="predicted"/>
<dbReference type="GO" id="GO:0005576">
    <property type="term" value="C:extracellular region"/>
    <property type="evidence" value="ECO:0007669"/>
    <property type="project" value="TreeGrafter"/>
</dbReference>
<dbReference type="InterPro" id="IPR003399">
    <property type="entry name" value="Mce/MlaD"/>
</dbReference>
<reference evidence="4 5" key="1">
    <citation type="submission" date="2019-03" db="EMBL/GenBank/DDBJ databases">
        <title>Genomic Encyclopedia of Type Strains, Phase IV (KMG-IV): sequencing the most valuable type-strain genomes for metagenomic binning, comparative biology and taxonomic classification.</title>
        <authorList>
            <person name="Goeker M."/>
        </authorList>
    </citation>
    <scope>NUCLEOTIDE SEQUENCE [LARGE SCALE GENOMIC DNA]</scope>
    <source>
        <strain evidence="4 5">DSM 44684</strain>
    </source>
</reference>
<feature type="region of interest" description="Disordered" evidence="1">
    <location>
        <begin position="377"/>
        <end position="435"/>
    </location>
</feature>
<feature type="domain" description="Mce/MlaD" evidence="3">
    <location>
        <begin position="66"/>
        <end position="139"/>
    </location>
</feature>
<dbReference type="OrthoDB" id="3606263at2"/>
<feature type="transmembrane region" description="Helical" evidence="2">
    <location>
        <begin position="39"/>
        <end position="59"/>
    </location>
</feature>
<protein>
    <submittedName>
        <fullName evidence="4">Virulence factor Mce-like protein</fullName>
    </submittedName>
</protein>
<dbReference type="RefSeq" id="WP_067447062.1">
    <property type="nucleotide sequence ID" value="NZ_SMFR01000002.1"/>
</dbReference>
<dbReference type="EMBL" id="SMFR01000002">
    <property type="protein sequence ID" value="TCJ97645.1"/>
    <property type="molecule type" value="Genomic_DNA"/>
</dbReference>
<dbReference type="Proteomes" id="UP000294856">
    <property type="component" value="Unassembled WGS sequence"/>
</dbReference>
<accession>A0A4V2PBJ4</accession>
<sequence length="435" mass="44883">MSAVGGLAAFGSAVADLPARLLVGGVRGGHPYRLALSAVALALVAVVGATYLVFGALGFDPSASTIAVRVHLTQSGGLLPGQDVTLRGVPIGEVRSVEFEPGGVVAVAGIDADIRVPADGTVDVTSLSTAGEQFLDFRPTRSTGPYLSDGAEISADKTSTPTPLWQMLGTLDSSLAQVDPAQLASVVAELGVGPEGPRKLTDILDGGIFLVSTLDAVLPQTVALIHDSKTVLSTLGGGSTGLRRFSADAAHFMRGVEVKTGGFAEFLDAAPGTLTALDTVLADNSAAMVGLLTNLSTVAQVTNTRVPAMREFFFPTQRAGSALDALATVMHDGGFWGLVSLYPRYTCVYDLPRKPPSVGDYSEPYLYTYCPDDNPGILVRGADNAPRPPGERLPGRPPAGEPADRTADPTPIGPRSLPLPLPLAESGQTVPAPPR</sequence>
<name>A0A4V2PBJ4_9NOCA</name>
<evidence type="ECO:0000256" key="1">
    <source>
        <dbReference type="SAM" id="MobiDB-lite"/>
    </source>
</evidence>